<organism evidence="1 2">
    <name type="scientific">Aerophobetes bacterium</name>
    <dbReference type="NCBI Taxonomy" id="2030807"/>
    <lineage>
        <taxon>Bacteria</taxon>
        <taxon>Candidatus Aerophobota</taxon>
    </lineage>
</organism>
<gene>
    <name evidence="1" type="ORF">DRI96_06795</name>
</gene>
<proteinExistence type="predicted"/>
<dbReference type="AlphaFoldDB" id="A0A662D8A3"/>
<dbReference type="Proteomes" id="UP000267654">
    <property type="component" value="Unassembled WGS sequence"/>
</dbReference>
<feature type="non-terminal residue" evidence="1">
    <location>
        <position position="218"/>
    </location>
</feature>
<sequence length="218" mass="25525">MRKIIYVFILIIFVVSVTTSTCFSYPFKVGEKLVYTLKLVGFPIGTQVMRVEGVSREDNKPLYVFSSIIQGSDFFSLFYKLDDRIKSYVDMEKLYSRKVIMRIREGSRREDIKVKINQNETTVWNISTGEKWMQKTPSYPLDVLSLIYWIRAQDLQIGKKFKISLLDSTGKFKDVEFEVCKVDKVYTYLGVFPSILCQQTDTTDGIKVWFSQNKERFP</sequence>
<dbReference type="InterPro" id="IPR021457">
    <property type="entry name" value="DUF3108"/>
</dbReference>
<comment type="caution">
    <text evidence="1">The sequence shown here is derived from an EMBL/GenBank/DDBJ whole genome shotgun (WGS) entry which is preliminary data.</text>
</comment>
<reference evidence="1 2" key="1">
    <citation type="submission" date="2018-06" db="EMBL/GenBank/DDBJ databases">
        <title>Extensive metabolic versatility and redundancy in microbially diverse, dynamic hydrothermal sediments.</title>
        <authorList>
            <person name="Dombrowski N."/>
            <person name="Teske A."/>
            <person name="Baker B.J."/>
        </authorList>
    </citation>
    <scope>NUCLEOTIDE SEQUENCE [LARGE SCALE GENOMIC DNA]</scope>
    <source>
        <strain evidence="1">B19_G9</strain>
    </source>
</reference>
<dbReference type="Pfam" id="PF11306">
    <property type="entry name" value="DUF3108"/>
    <property type="match status" value="1"/>
</dbReference>
<evidence type="ECO:0000313" key="1">
    <source>
        <dbReference type="EMBL" id="RLE11108.1"/>
    </source>
</evidence>
<name>A0A662D8A3_UNCAE</name>
<accession>A0A662D8A3</accession>
<evidence type="ECO:0008006" key="3">
    <source>
        <dbReference type="Google" id="ProtNLM"/>
    </source>
</evidence>
<dbReference type="EMBL" id="QMQB01000278">
    <property type="protein sequence ID" value="RLE11108.1"/>
    <property type="molecule type" value="Genomic_DNA"/>
</dbReference>
<protein>
    <recommendedName>
        <fullName evidence="3">DUF3108 domain-containing protein</fullName>
    </recommendedName>
</protein>
<evidence type="ECO:0000313" key="2">
    <source>
        <dbReference type="Proteomes" id="UP000267654"/>
    </source>
</evidence>